<dbReference type="AlphaFoldDB" id="A0A7Y9GGX7"/>
<dbReference type="PROSITE" id="PS50011">
    <property type="entry name" value="PROTEIN_KINASE_DOM"/>
    <property type="match status" value="1"/>
</dbReference>
<dbReference type="PANTHER" id="PTHR43289">
    <property type="entry name" value="MITOGEN-ACTIVATED PROTEIN KINASE KINASE KINASE 20-RELATED"/>
    <property type="match status" value="1"/>
</dbReference>
<evidence type="ECO:0000256" key="5">
    <source>
        <dbReference type="ARBA" id="ARBA00022777"/>
    </source>
</evidence>
<evidence type="ECO:0000259" key="10">
    <source>
        <dbReference type="PROSITE" id="PS50011"/>
    </source>
</evidence>
<dbReference type="PROSITE" id="PS00107">
    <property type="entry name" value="PROTEIN_KINASE_ATP"/>
    <property type="match status" value="1"/>
</dbReference>
<feature type="region of interest" description="Disordered" evidence="8">
    <location>
        <begin position="269"/>
        <end position="297"/>
    </location>
</feature>
<sequence>MSDLGQVLAHRYRLTDLLGQGGMGAVWHARDVQLDRDVAVKELRLPEQLGAAQRARLIARLDREARAAARLKHPGIVTVHDLVTGDDGRPWIVMELVHGGSLDDLLKSQGPLTPRQAAGIGLQMLDALHTAHRAGITHRDVKPANVLLEGDRVVLTDFGIAALEDDATLTRSGEIMGTPAFMSPEQVRGLPTSAATDLWSLGATLHTATEGRPPFGGTSTGAVFVAVATEDPAPAVRAGPLEPVISGLLRKDPAQRLTADQVRATLARLSSGPPADAAAPGRAPAQGFAHQPPPPMSPAAQRGKLLWVALVAAAVTVVAAVAVSASVILTGGDSTYENNVSIAEKLGAPSGYTRTSARKVGGSRAEVTFTGARRCTSGCSGPATTADRAEFAAITEWLTTRPGIAAVHPPALSPDGKSCIIGVQPVRVPGVVKAQVVLRDDRTLLQIEVS</sequence>
<name>A0A7Y9GGX7_9ACTN</name>
<dbReference type="SMART" id="SM00220">
    <property type="entry name" value="S_TKc"/>
    <property type="match status" value="1"/>
</dbReference>
<dbReference type="Gene3D" id="3.30.200.20">
    <property type="entry name" value="Phosphorylase Kinase, domain 1"/>
    <property type="match status" value="1"/>
</dbReference>
<reference evidence="11 12" key="1">
    <citation type="submission" date="2020-07" db="EMBL/GenBank/DDBJ databases">
        <title>Sequencing the genomes of 1000 actinobacteria strains.</title>
        <authorList>
            <person name="Klenk H.-P."/>
        </authorList>
    </citation>
    <scope>NUCLEOTIDE SEQUENCE [LARGE SCALE GENOMIC DNA]</scope>
    <source>
        <strain evidence="11 12">DSM 43461</strain>
    </source>
</reference>
<accession>A0A7Y9GGX7</accession>
<evidence type="ECO:0000256" key="6">
    <source>
        <dbReference type="ARBA" id="ARBA00022840"/>
    </source>
</evidence>
<organism evidence="11 12">
    <name type="scientific">Actinomadura citrea</name>
    <dbReference type="NCBI Taxonomy" id="46158"/>
    <lineage>
        <taxon>Bacteria</taxon>
        <taxon>Bacillati</taxon>
        <taxon>Actinomycetota</taxon>
        <taxon>Actinomycetes</taxon>
        <taxon>Streptosporangiales</taxon>
        <taxon>Thermomonosporaceae</taxon>
        <taxon>Actinomadura</taxon>
    </lineage>
</organism>
<dbReference type="Gene3D" id="1.10.510.10">
    <property type="entry name" value="Transferase(Phosphotransferase) domain 1"/>
    <property type="match status" value="1"/>
</dbReference>
<dbReference type="InterPro" id="IPR011009">
    <property type="entry name" value="Kinase-like_dom_sf"/>
</dbReference>
<dbReference type="InterPro" id="IPR017441">
    <property type="entry name" value="Protein_kinase_ATP_BS"/>
</dbReference>
<keyword evidence="4 7" id="KW-0547">Nucleotide-binding</keyword>
<feature type="binding site" evidence="7">
    <location>
        <position position="41"/>
    </location>
    <ligand>
        <name>ATP</name>
        <dbReference type="ChEBI" id="CHEBI:30616"/>
    </ligand>
</feature>
<evidence type="ECO:0000256" key="8">
    <source>
        <dbReference type="SAM" id="MobiDB-lite"/>
    </source>
</evidence>
<comment type="caution">
    <text evidence="11">The sequence shown here is derived from an EMBL/GenBank/DDBJ whole genome shotgun (WGS) entry which is preliminary data.</text>
</comment>
<dbReference type="InterPro" id="IPR000719">
    <property type="entry name" value="Prot_kinase_dom"/>
</dbReference>
<keyword evidence="9" id="KW-0812">Transmembrane</keyword>
<dbReference type="Pfam" id="PF00069">
    <property type="entry name" value="Pkinase"/>
    <property type="match status" value="1"/>
</dbReference>
<evidence type="ECO:0000256" key="1">
    <source>
        <dbReference type="ARBA" id="ARBA00012513"/>
    </source>
</evidence>
<dbReference type="Proteomes" id="UP000591272">
    <property type="component" value="Unassembled WGS sequence"/>
</dbReference>
<dbReference type="GO" id="GO:0005524">
    <property type="term" value="F:ATP binding"/>
    <property type="evidence" value="ECO:0007669"/>
    <property type="project" value="UniProtKB-UniRule"/>
</dbReference>
<evidence type="ECO:0000256" key="4">
    <source>
        <dbReference type="ARBA" id="ARBA00022741"/>
    </source>
</evidence>
<dbReference type="RefSeq" id="WP_218935339.1">
    <property type="nucleotide sequence ID" value="NZ_BMRD01000017.1"/>
</dbReference>
<dbReference type="EC" id="2.7.11.1" evidence="1"/>
<keyword evidence="2" id="KW-0723">Serine/threonine-protein kinase</keyword>
<evidence type="ECO:0000256" key="3">
    <source>
        <dbReference type="ARBA" id="ARBA00022679"/>
    </source>
</evidence>
<keyword evidence="9" id="KW-0472">Membrane</keyword>
<dbReference type="SUPFAM" id="SSF56112">
    <property type="entry name" value="Protein kinase-like (PK-like)"/>
    <property type="match status" value="1"/>
</dbReference>
<keyword evidence="9" id="KW-1133">Transmembrane helix</keyword>
<dbReference type="InterPro" id="IPR008271">
    <property type="entry name" value="Ser/Thr_kinase_AS"/>
</dbReference>
<evidence type="ECO:0000256" key="9">
    <source>
        <dbReference type="SAM" id="Phobius"/>
    </source>
</evidence>
<evidence type="ECO:0000313" key="11">
    <source>
        <dbReference type="EMBL" id="NYE16291.1"/>
    </source>
</evidence>
<proteinExistence type="predicted"/>
<protein>
    <recommendedName>
        <fullName evidence="1">non-specific serine/threonine protein kinase</fullName>
        <ecNumber evidence="1">2.7.11.1</ecNumber>
    </recommendedName>
</protein>
<dbReference type="GO" id="GO:0004674">
    <property type="term" value="F:protein serine/threonine kinase activity"/>
    <property type="evidence" value="ECO:0007669"/>
    <property type="project" value="UniProtKB-KW"/>
</dbReference>
<dbReference type="PROSITE" id="PS00108">
    <property type="entry name" value="PROTEIN_KINASE_ST"/>
    <property type="match status" value="1"/>
</dbReference>
<evidence type="ECO:0000256" key="2">
    <source>
        <dbReference type="ARBA" id="ARBA00022527"/>
    </source>
</evidence>
<dbReference type="CDD" id="cd14014">
    <property type="entry name" value="STKc_PknB_like"/>
    <property type="match status" value="1"/>
</dbReference>
<keyword evidence="12" id="KW-1185">Reference proteome</keyword>
<feature type="compositionally biased region" description="Low complexity" evidence="8">
    <location>
        <begin position="272"/>
        <end position="289"/>
    </location>
</feature>
<keyword evidence="5" id="KW-0418">Kinase</keyword>
<evidence type="ECO:0000313" key="12">
    <source>
        <dbReference type="Proteomes" id="UP000591272"/>
    </source>
</evidence>
<dbReference type="EMBL" id="JACCBT010000001">
    <property type="protein sequence ID" value="NYE16291.1"/>
    <property type="molecule type" value="Genomic_DNA"/>
</dbReference>
<dbReference type="PANTHER" id="PTHR43289:SF6">
    <property type="entry name" value="SERINE_THREONINE-PROTEIN KINASE NEKL-3"/>
    <property type="match status" value="1"/>
</dbReference>
<evidence type="ECO:0000256" key="7">
    <source>
        <dbReference type="PROSITE-ProRule" id="PRU10141"/>
    </source>
</evidence>
<feature type="transmembrane region" description="Helical" evidence="9">
    <location>
        <begin position="305"/>
        <end position="329"/>
    </location>
</feature>
<keyword evidence="3" id="KW-0808">Transferase</keyword>
<feature type="domain" description="Protein kinase" evidence="10">
    <location>
        <begin position="12"/>
        <end position="269"/>
    </location>
</feature>
<keyword evidence="6 7" id="KW-0067">ATP-binding</keyword>
<gene>
    <name evidence="11" type="ORF">BJ999_006587</name>
</gene>